<dbReference type="Pfam" id="PF13676">
    <property type="entry name" value="TIR_2"/>
    <property type="match status" value="1"/>
</dbReference>
<dbReference type="SMART" id="SM00255">
    <property type="entry name" value="TIR"/>
    <property type="match status" value="1"/>
</dbReference>
<dbReference type="InterPro" id="IPR035897">
    <property type="entry name" value="Toll_tir_struct_dom_sf"/>
</dbReference>
<evidence type="ECO:0000313" key="2">
    <source>
        <dbReference type="EMBL" id="PJF30664.1"/>
    </source>
</evidence>
<dbReference type="SUPFAM" id="SSF52200">
    <property type="entry name" value="Toll/Interleukin receptor TIR domain"/>
    <property type="match status" value="1"/>
</dbReference>
<dbReference type="AlphaFoldDB" id="A0A2M8NZF4"/>
<feature type="domain" description="TIR" evidence="1">
    <location>
        <begin position="3"/>
        <end position="131"/>
    </location>
</feature>
<protein>
    <recommendedName>
        <fullName evidence="1">TIR domain-containing protein</fullName>
    </recommendedName>
</protein>
<organism evidence="2 3">
    <name type="scientific">Candidatus Thermofonsia Clade 1 bacterium</name>
    <dbReference type="NCBI Taxonomy" id="2364210"/>
    <lineage>
        <taxon>Bacteria</taxon>
        <taxon>Bacillati</taxon>
        <taxon>Chloroflexota</taxon>
        <taxon>Candidatus Thermofontia</taxon>
        <taxon>Candidatus Thermofonsia Clade 1</taxon>
    </lineage>
</organism>
<dbReference type="Proteomes" id="UP000228921">
    <property type="component" value="Unassembled WGS sequence"/>
</dbReference>
<dbReference type="Gene3D" id="3.40.50.10140">
    <property type="entry name" value="Toll/interleukin-1 receptor homology (TIR) domain"/>
    <property type="match status" value="1"/>
</dbReference>
<evidence type="ECO:0000259" key="1">
    <source>
        <dbReference type="PROSITE" id="PS50104"/>
    </source>
</evidence>
<proteinExistence type="predicted"/>
<comment type="caution">
    <text evidence="2">The sequence shown here is derived from an EMBL/GenBank/DDBJ whole genome shotgun (WGS) entry which is preliminary data.</text>
</comment>
<reference evidence="2 3" key="1">
    <citation type="submission" date="2017-11" db="EMBL/GenBank/DDBJ databases">
        <title>Evolution of Phototrophy in the Chloroflexi Phylum Driven by Horizontal Gene Transfer.</title>
        <authorList>
            <person name="Ward L.M."/>
            <person name="Hemp J."/>
            <person name="Shih P.M."/>
            <person name="Mcglynn S.E."/>
            <person name="Fischer W."/>
        </authorList>
    </citation>
    <scope>NUCLEOTIDE SEQUENCE [LARGE SCALE GENOMIC DNA]</scope>
    <source>
        <strain evidence="2">CP2_2F</strain>
    </source>
</reference>
<name>A0A2M8NZF4_9CHLR</name>
<gene>
    <name evidence="2" type="ORF">CUN51_06680</name>
</gene>
<sequence length="242" mass="27830">MPEKRDIFVSYSRANTDFARDLYRKLQAHDFTLWRDRSDMEGGEDWWRQIQEAIENVDTMILILSPAALASEVVAQEWHYARQKGTRVIPVLAQSVDWNAVPRWMKRVDWLDLRPEAQELDLTWNRLIEQLRTPYQPRRVPFPEAEKLPADFVARPGVFEPLLRALVDETHGAVAISAALGGAFDDGILWITLGEKPSGNPLFIQIALARYAKNGRNMKRVVDQMRQGSSFFSTFQNLFSGL</sequence>
<feature type="non-terminal residue" evidence="2">
    <location>
        <position position="242"/>
    </location>
</feature>
<dbReference type="InterPro" id="IPR000157">
    <property type="entry name" value="TIR_dom"/>
</dbReference>
<evidence type="ECO:0000313" key="3">
    <source>
        <dbReference type="Proteomes" id="UP000228921"/>
    </source>
</evidence>
<dbReference type="PROSITE" id="PS50104">
    <property type="entry name" value="TIR"/>
    <property type="match status" value="1"/>
</dbReference>
<accession>A0A2M8NZF4</accession>
<dbReference type="EMBL" id="PGTK01000007">
    <property type="protein sequence ID" value="PJF30664.1"/>
    <property type="molecule type" value="Genomic_DNA"/>
</dbReference>
<dbReference type="GO" id="GO:0007165">
    <property type="term" value="P:signal transduction"/>
    <property type="evidence" value="ECO:0007669"/>
    <property type="project" value="InterPro"/>
</dbReference>